<dbReference type="GO" id="GO:0042026">
    <property type="term" value="P:protein refolding"/>
    <property type="evidence" value="ECO:0007669"/>
    <property type="project" value="TreeGrafter"/>
</dbReference>
<dbReference type="EMBL" id="PKTG01000097">
    <property type="protein sequence ID" value="PLX17028.1"/>
    <property type="molecule type" value="Genomic_DNA"/>
</dbReference>
<keyword evidence="1" id="KW-0143">Chaperone</keyword>
<proteinExistence type="predicted"/>
<dbReference type="Pfam" id="PF00226">
    <property type="entry name" value="DnaJ"/>
    <property type="match status" value="1"/>
</dbReference>
<protein>
    <recommendedName>
        <fullName evidence="2">J domain-containing protein</fullName>
    </recommendedName>
</protein>
<name>A0A2N5ZED2_MUIH1</name>
<dbReference type="PANTHER" id="PTHR43096:SF52">
    <property type="entry name" value="DNAJ HOMOLOG 1, MITOCHONDRIAL-RELATED"/>
    <property type="match status" value="1"/>
</dbReference>
<dbReference type="Gene3D" id="1.10.287.110">
    <property type="entry name" value="DnaJ domain"/>
    <property type="match status" value="1"/>
</dbReference>
<dbReference type="PANTHER" id="PTHR43096">
    <property type="entry name" value="DNAJ HOMOLOG 1, MITOCHONDRIAL-RELATED"/>
    <property type="match status" value="1"/>
</dbReference>
<evidence type="ECO:0000256" key="1">
    <source>
        <dbReference type="ARBA" id="ARBA00023186"/>
    </source>
</evidence>
<dbReference type="AlphaFoldDB" id="A0A2N5ZED2"/>
<dbReference type="Proteomes" id="UP000234857">
    <property type="component" value="Unassembled WGS sequence"/>
</dbReference>
<dbReference type="SMART" id="SM00271">
    <property type="entry name" value="DnaJ"/>
    <property type="match status" value="1"/>
</dbReference>
<dbReference type="InterPro" id="IPR036410">
    <property type="entry name" value="HSP_DnaJ_Cys-rich_dom_sf"/>
</dbReference>
<dbReference type="GO" id="GO:0005737">
    <property type="term" value="C:cytoplasm"/>
    <property type="evidence" value="ECO:0007669"/>
    <property type="project" value="TreeGrafter"/>
</dbReference>
<dbReference type="InterPro" id="IPR036869">
    <property type="entry name" value="J_dom_sf"/>
</dbReference>
<reference evidence="3 4" key="1">
    <citation type="submission" date="2017-11" db="EMBL/GenBank/DDBJ databases">
        <title>Genome-resolved metagenomics identifies genetic mobility, metabolic interactions, and unexpected diversity in perchlorate-reducing communities.</title>
        <authorList>
            <person name="Barnum T.P."/>
            <person name="Figueroa I.A."/>
            <person name="Carlstrom C.I."/>
            <person name="Lucas L.N."/>
            <person name="Engelbrektson A.L."/>
            <person name="Coates J.D."/>
        </authorList>
    </citation>
    <scope>NUCLEOTIDE SEQUENCE [LARGE SCALE GENOMIC DNA]</scope>
    <source>
        <strain evidence="3">BM706</strain>
    </source>
</reference>
<evidence type="ECO:0000259" key="2">
    <source>
        <dbReference type="PROSITE" id="PS50076"/>
    </source>
</evidence>
<dbReference type="GO" id="GO:0051082">
    <property type="term" value="F:unfolded protein binding"/>
    <property type="evidence" value="ECO:0007669"/>
    <property type="project" value="TreeGrafter"/>
</dbReference>
<dbReference type="PRINTS" id="PR00625">
    <property type="entry name" value="JDOMAIN"/>
</dbReference>
<accession>A0A2N5ZED2</accession>
<comment type="caution">
    <text evidence="3">The sequence shown here is derived from an EMBL/GenBank/DDBJ whole genome shotgun (WGS) entry which is preliminary data.</text>
</comment>
<dbReference type="SUPFAM" id="SSF46565">
    <property type="entry name" value="Chaperone J-domain"/>
    <property type="match status" value="1"/>
</dbReference>
<dbReference type="CDD" id="cd06257">
    <property type="entry name" value="DnaJ"/>
    <property type="match status" value="1"/>
</dbReference>
<sequence length="200" mass="23476">MIKKAFKDLGLDPSASLDEIKKKYRKLMFRFHPDINPNANIETFHKITESYNTLRDFKEGKLSPLSDLRRSYVHLIRKLVPDVYVRMSKENFNNADILKFDINIYCDNCIRDSKIPCFKCMKKGYLDFKVGKVVRKRECSNCAGRGFLWECDRCGGKGFYKKSIELSKNKAFKIKDDLYLLKETGNEYKGHRSDVYIILL</sequence>
<dbReference type="PROSITE" id="PS50076">
    <property type="entry name" value="DNAJ_2"/>
    <property type="match status" value="1"/>
</dbReference>
<evidence type="ECO:0000313" key="3">
    <source>
        <dbReference type="EMBL" id="PLX17028.1"/>
    </source>
</evidence>
<gene>
    <name evidence="3" type="ORF">C0601_08605</name>
</gene>
<dbReference type="InterPro" id="IPR001623">
    <property type="entry name" value="DnaJ_domain"/>
</dbReference>
<feature type="domain" description="J" evidence="2">
    <location>
        <begin position="4"/>
        <end position="76"/>
    </location>
</feature>
<evidence type="ECO:0000313" key="4">
    <source>
        <dbReference type="Proteomes" id="UP000234857"/>
    </source>
</evidence>
<dbReference type="SUPFAM" id="SSF57938">
    <property type="entry name" value="DnaJ/Hsp40 cysteine-rich domain"/>
    <property type="match status" value="1"/>
</dbReference>
<organism evidence="3 4">
    <name type="scientific">Muiribacterium halophilum</name>
    <dbReference type="NCBI Taxonomy" id="2053465"/>
    <lineage>
        <taxon>Bacteria</taxon>
        <taxon>Candidatus Muiribacteriota</taxon>
        <taxon>Candidatus Muiribacteriia</taxon>
        <taxon>Candidatus Muiribacteriales</taxon>
        <taxon>Candidatus Muiribacteriaceae</taxon>
        <taxon>Candidatus Muiribacterium</taxon>
    </lineage>
</organism>